<protein>
    <submittedName>
        <fullName evidence="1">Uncharacterized protein</fullName>
    </submittedName>
</protein>
<reference evidence="1" key="1">
    <citation type="journal article" date="2014" name="Front. Microbiol.">
        <title>High frequency of phylogenetically diverse reductive dehalogenase-homologous genes in deep subseafloor sedimentary metagenomes.</title>
        <authorList>
            <person name="Kawai M."/>
            <person name="Futagami T."/>
            <person name="Toyoda A."/>
            <person name="Takaki Y."/>
            <person name="Nishi S."/>
            <person name="Hori S."/>
            <person name="Arai W."/>
            <person name="Tsubouchi T."/>
            <person name="Morono Y."/>
            <person name="Uchiyama I."/>
            <person name="Ito T."/>
            <person name="Fujiyama A."/>
            <person name="Inagaki F."/>
            <person name="Takami H."/>
        </authorList>
    </citation>
    <scope>NUCLEOTIDE SEQUENCE</scope>
    <source>
        <strain evidence="1">Expedition CK06-06</strain>
    </source>
</reference>
<proteinExistence type="predicted"/>
<accession>X1NWC7</accession>
<feature type="non-terminal residue" evidence="1">
    <location>
        <position position="70"/>
    </location>
</feature>
<dbReference type="AlphaFoldDB" id="X1NWC7"/>
<organism evidence="1">
    <name type="scientific">marine sediment metagenome</name>
    <dbReference type="NCBI Taxonomy" id="412755"/>
    <lineage>
        <taxon>unclassified sequences</taxon>
        <taxon>metagenomes</taxon>
        <taxon>ecological metagenomes</taxon>
    </lineage>
</organism>
<evidence type="ECO:0000313" key="1">
    <source>
        <dbReference type="EMBL" id="GAI48367.1"/>
    </source>
</evidence>
<sequence length="70" mass="8017">MSPLQENKKIRQVSPVDLLLSAMSIVLPEKLDKIKHTIDFHVDIVKKIDTILRGREKKTILEELVSAQQP</sequence>
<gene>
    <name evidence="1" type="ORF">S06H3_55880</name>
</gene>
<dbReference type="EMBL" id="BARV01035877">
    <property type="protein sequence ID" value="GAI48367.1"/>
    <property type="molecule type" value="Genomic_DNA"/>
</dbReference>
<name>X1NWC7_9ZZZZ</name>
<comment type="caution">
    <text evidence="1">The sequence shown here is derived from an EMBL/GenBank/DDBJ whole genome shotgun (WGS) entry which is preliminary data.</text>
</comment>